<dbReference type="InterPro" id="IPR017964">
    <property type="entry name" value="DNA-dir_DNA_pol_B_CS"/>
</dbReference>
<keyword evidence="1" id="KW-0863">Zinc-finger</keyword>
<evidence type="ECO:0000259" key="2">
    <source>
        <dbReference type="PROSITE" id="PS50157"/>
    </source>
</evidence>
<protein>
    <submittedName>
        <fullName evidence="3">C2H2-type domain-containing protein</fullName>
    </submittedName>
</protein>
<accession>A0A8X6G3X6</accession>
<dbReference type="Proteomes" id="UP000887116">
    <property type="component" value="Unassembled WGS sequence"/>
</dbReference>
<evidence type="ECO:0000313" key="4">
    <source>
        <dbReference type="Proteomes" id="UP000887116"/>
    </source>
</evidence>
<dbReference type="GO" id="GO:0008270">
    <property type="term" value="F:zinc ion binding"/>
    <property type="evidence" value="ECO:0007669"/>
    <property type="project" value="UniProtKB-KW"/>
</dbReference>
<keyword evidence="1" id="KW-0479">Metal-binding</keyword>
<sequence length="986" mass="115641">MIFTRFNSSFRGAVQSWRAEIHSSDLESIFDRSRTALHDLLSRAGRPVLRLRFILCFNIIFRKIVDVDIIENSFYFCSDAVRLLAISQIIPNIDRAFTKIQNSIDAFIHNGSGWVLNEVEFLDVHEVTLSNVKSFEKANNLRVNIFGYADNLVYPMYIGKPNQREVNLFFFDDHYFPIRNFNWLLRQKTNENHFCVNCLSGFTRKTTLELHQQLCLHNKPQRLSMPSDLSLKFKNLNKCVEHRYVIYADFECLLSKISTTHPDQNRSFTSPIEKHIPVSFAFVVIDNYNDVIFHSYDSGERIIEKFFSALLAISRKLIEEMKRVSGIEIDDTTSYSSYRCVFCREFFDINSIRVRHHSHDSNHVIGLAHQLCNLLHKKTFFIPVVIHNSRNYDTHLLLKHMPMNIAKDINIIPANMEKFTMFTLDHLKFLDSYQFLDASLDVLVHNLNISNHDFKIFNAFFADNDSRHLLKRKGVFPYSFLDDISKLNARTFPSKDKFFNVLAQTHISDDDYSHAKLVYDTFGCATFEDYLKLYQLSDCVLLSEIFTNFRKLSLNHYELDPVHYISLSELTFDAGLKKCKIELQLLSNVNDYLFFENQMRGGICLVGKRYAKANNPYISDSYDSSVKHSYILALDCVNLYGFAMNMPLPYTNFAWMTPDEIQSFDIFGTTPDSPQGYILEVDLEIPTSLHDEHNDLPMAPEHLNITYDLLSPYSKRLCDQYQLKNTLPAKKLTPNFFNKNNYVVHCLNLRFYLKKGLLLSKIQRILVFSQKPWLKEYIDFNNQKRNESSAVTEKLFFKKLNNAFFGKTMQNNRKRIHVRGALTQDKNQKLLSSPCLDYFEPINENFTFKMRKPNLYLDKPIYIGFCVLELSKLRMYDLYYTHFKSFYKSSCDLLYMDTDSLYLHIHTNDVYFDLREHFAHVLDLSNFPTDHFLFDDTNRGKLGTLKNEICQSIREFIGIKPKMYSVLYGENEYKKGSKRRSIKYIG</sequence>
<dbReference type="InterPro" id="IPR013087">
    <property type="entry name" value="Znf_C2H2_type"/>
</dbReference>
<dbReference type="GO" id="GO:0000166">
    <property type="term" value="F:nucleotide binding"/>
    <property type="evidence" value="ECO:0007669"/>
    <property type="project" value="InterPro"/>
</dbReference>
<evidence type="ECO:0000256" key="1">
    <source>
        <dbReference type="PROSITE-ProRule" id="PRU00042"/>
    </source>
</evidence>
<dbReference type="PANTHER" id="PTHR31511">
    <property type="entry name" value="PROTEIN CBG23764"/>
    <property type="match status" value="1"/>
</dbReference>
<dbReference type="PROSITE" id="PS00116">
    <property type="entry name" value="DNA_POLYMERASE_B"/>
    <property type="match status" value="1"/>
</dbReference>
<dbReference type="AlphaFoldDB" id="A0A8X6G3X6"/>
<name>A0A8X6G3X6_TRICU</name>
<dbReference type="InterPro" id="IPR023211">
    <property type="entry name" value="DNA_pol_palm_dom_sf"/>
</dbReference>
<evidence type="ECO:0000313" key="3">
    <source>
        <dbReference type="EMBL" id="GFQ95501.1"/>
    </source>
</evidence>
<dbReference type="OrthoDB" id="6423399at2759"/>
<dbReference type="Gene3D" id="3.90.1600.10">
    <property type="entry name" value="Palm domain of DNA polymerase"/>
    <property type="match status" value="1"/>
</dbReference>
<dbReference type="InterPro" id="IPR043502">
    <property type="entry name" value="DNA/RNA_pol_sf"/>
</dbReference>
<dbReference type="GO" id="GO:0071897">
    <property type="term" value="P:DNA biosynthetic process"/>
    <property type="evidence" value="ECO:0007669"/>
    <property type="project" value="UniProtKB-ARBA"/>
</dbReference>
<gene>
    <name evidence="3" type="primary">AVEN_259720_1</name>
    <name evidence="3" type="ORF">TNCT_171791</name>
</gene>
<reference evidence="3" key="1">
    <citation type="submission" date="2020-07" db="EMBL/GenBank/DDBJ databases">
        <title>Multicomponent nature underlies the extraordinary mechanical properties of spider dragline silk.</title>
        <authorList>
            <person name="Kono N."/>
            <person name="Nakamura H."/>
            <person name="Mori M."/>
            <person name="Yoshida Y."/>
            <person name="Ohtoshi R."/>
            <person name="Malay A.D."/>
            <person name="Moran D.A.P."/>
            <person name="Tomita M."/>
            <person name="Numata K."/>
            <person name="Arakawa K."/>
        </authorList>
    </citation>
    <scope>NUCLEOTIDE SEQUENCE</scope>
</reference>
<comment type="caution">
    <text evidence="3">The sequence shown here is derived from an EMBL/GenBank/DDBJ whole genome shotgun (WGS) entry which is preliminary data.</text>
</comment>
<dbReference type="EMBL" id="BMAO01034274">
    <property type="protein sequence ID" value="GFQ95501.1"/>
    <property type="molecule type" value="Genomic_DNA"/>
</dbReference>
<dbReference type="GO" id="GO:0003676">
    <property type="term" value="F:nucleic acid binding"/>
    <property type="evidence" value="ECO:0007669"/>
    <property type="project" value="InterPro"/>
</dbReference>
<keyword evidence="1" id="KW-0862">Zinc</keyword>
<dbReference type="PROSITE" id="PS00028">
    <property type="entry name" value="ZINC_FINGER_C2H2_1"/>
    <property type="match status" value="1"/>
</dbReference>
<dbReference type="SUPFAM" id="SSF56672">
    <property type="entry name" value="DNA/RNA polymerases"/>
    <property type="match status" value="1"/>
</dbReference>
<feature type="domain" description="C2H2-type" evidence="2">
    <location>
        <begin position="193"/>
        <end position="222"/>
    </location>
</feature>
<dbReference type="PROSITE" id="PS50157">
    <property type="entry name" value="ZINC_FINGER_C2H2_2"/>
    <property type="match status" value="1"/>
</dbReference>
<organism evidence="3 4">
    <name type="scientific">Trichonephila clavata</name>
    <name type="common">Joro spider</name>
    <name type="synonym">Nephila clavata</name>
    <dbReference type="NCBI Taxonomy" id="2740835"/>
    <lineage>
        <taxon>Eukaryota</taxon>
        <taxon>Metazoa</taxon>
        <taxon>Ecdysozoa</taxon>
        <taxon>Arthropoda</taxon>
        <taxon>Chelicerata</taxon>
        <taxon>Arachnida</taxon>
        <taxon>Araneae</taxon>
        <taxon>Araneomorphae</taxon>
        <taxon>Entelegynae</taxon>
        <taxon>Araneoidea</taxon>
        <taxon>Nephilidae</taxon>
        <taxon>Trichonephila</taxon>
    </lineage>
</organism>
<proteinExistence type="predicted"/>
<dbReference type="PANTHER" id="PTHR31511:SF12">
    <property type="entry name" value="RHO TERMINATION FACTOR N-TERMINAL DOMAIN-CONTAINING PROTEIN"/>
    <property type="match status" value="1"/>
</dbReference>
<keyword evidence="4" id="KW-1185">Reference proteome</keyword>